<feature type="transmembrane region" description="Helical" evidence="1">
    <location>
        <begin position="111"/>
        <end position="133"/>
    </location>
</feature>
<evidence type="ECO:0000313" key="2">
    <source>
        <dbReference type="EMBL" id="QNQ08967.1"/>
    </source>
</evidence>
<evidence type="ECO:0000313" key="3">
    <source>
        <dbReference type="Proteomes" id="UP000516148"/>
    </source>
</evidence>
<dbReference type="Pfam" id="PF09948">
    <property type="entry name" value="PpoB2"/>
    <property type="match status" value="1"/>
</dbReference>
<keyword evidence="3" id="KW-1185">Reference proteome</keyword>
<organism evidence="2 3">
    <name type="scientific">Sphingomonas alpina</name>
    <dbReference type="NCBI Taxonomy" id="653931"/>
    <lineage>
        <taxon>Bacteria</taxon>
        <taxon>Pseudomonadati</taxon>
        <taxon>Pseudomonadota</taxon>
        <taxon>Alphaproteobacteria</taxon>
        <taxon>Sphingomonadales</taxon>
        <taxon>Sphingomonadaceae</taxon>
        <taxon>Sphingomonas</taxon>
    </lineage>
</organism>
<dbReference type="Proteomes" id="UP000516148">
    <property type="component" value="Chromosome"/>
</dbReference>
<keyword evidence="1" id="KW-0472">Membrane</keyword>
<name>A0A7H0LH14_9SPHN</name>
<dbReference type="AlphaFoldDB" id="A0A7H0LH14"/>
<gene>
    <name evidence="2" type="ORF">H3Z74_20060</name>
</gene>
<sequence length="262" mass="27653">MSDAALAADRDTGLVVIARGARYWPLAAPSLLAWVFLLSWSIIPILPDLCGPGGHFWTSVPASFEIALRINPLPPLFLSWLVMLCAMMLPLLHVPLMQVRAGGGTRRGDSAVLAFLIAYLAIWMAMIVPLVALTSLLRLATASSALAGPLIALGIAAAWQATPVKRHCLHRCGETPMPRSGFAHELAAARHGVMVAGACVGSCWALMALPFCFEGAPHLLVMAAVALLMLYERYGRASAYRGGQVGLIALAVIATGAGLLLL</sequence>
<feature type="transmembrane region" description="Helical" evidence="1">
    <location>
        <begin position="215"/>
        <end position="231"/>
    </location>
</feature>
<protein>
    <submittedName>
        <fullName evidence="2">DUF2182 domain-containing protein</fullName>
    </submittedName>
</protein>
<reference evidence="2 3" key="1">
    <citation type="submission" date="2020-09" db="EMBL/GenBank/DDBJ databases">
        <title>Sphingomonas sp., a new species isolated from pork steak.</title>
        <authorList>
            <person name="Heidler von Heilborn D."/>
        </authorList>
    </citation>
    <scope>NUCLEOTIDE SEQUENCE [LARGE SCALE GENOMIC DNA]</scope>
    <source>
        <strain evidence="3">S8-3T</strain>
    </source>
</reference>
<feature type="transmembrane region" description="Helical" evidence="1">
    <location>
        <begin position="243"/>
        <end position="261"/>
    </location>
</feature>
<feature type="transmembrane region" description="Helical" evidence="1">
    <location>
        <begin position="139"/>
        <end position="159"/>
    </location>
</feature>
<keyword evidence="1" id="KW-0812">Transmembrane</keyword>
<feature type="transmembrane region" description="Helical" evidence="1">
    <location>
        <begin position="77"/>
        <end position="99"/>
    </location>
</feature>
<dbReference type="EMBL" id="CP061038">
    <property type="protein sequence ID" value="QNQ08967.1"/>
    <property type="molecule type" value="Genomic_DNA"/>
</dbReference>
<accession>A0A7H0LH14</accession>
<dbReference type="InterPro" id="IPR018688">
    <property type="entry name" value="PpoB2-like"/>
</dbReference>
<dbReference type="KEGG" id="spap:H3Z74_20060"/>
<evidence type="ECO:0000256" key="1">
    <source>
        <dbReference type="SAM" id="Phobius"/>
    </source>
</evidence>
<proteinExistence type="predicted"/>
<keyword evidence="1" id="KW-1133">Transmembrane helix</keyword>
<feature type="transmembrane region" description="Helical" evidence="1">
    <location>
        <begin position="187"/>
        <end position="209"/>
    </location>
</feature>
<feature type="transmembrane region" description="Helical" evidence="1">
    <location>
        <begin position="23"/>
        <end position="43"/>
    </location>
</feature>